<protein>
    <submittedName>
        <fullName evidence="2">Uncharacterized protein</fullName>
    </submittedName>
</protein>
<keyword evidence="1" id="KW-1133">Transmembrane helix</keyword>
<sequence length="342" mass="37631">MAVKISHQNTTRFLDRWAYVPSSVACFLFLLLLFSSSLAKTVIDKQVTVSEGEAARVDTVKLTPKELGALRIDVKSFFPNNHWVVSEIQLVDQNGQVIVSAMDEAWRESGTWREGGESGTWSESDLLGGLDIQSQQAEQLDVVIEVLDSGKVSGAPADLAVSFDVKVKKGVIQTSHLWWGLIYTSILGILALWATRASGNKVISKTLKDSDPKGRAVLGGEDNLVRVKIHTELDENTNRNVKVNLSINNVYGEQVYKHSRTIPVALKKNDSGEVTGGTAKLEYFLILKERGSYSFQARIEPDAPVDSTSLIVRDGTKTLQSVSTVQISPVELSGKQRHFTME</sequence>
<keyword evidence="1" id="KW-0472">Membrane</keyword>
<keyword evidence="3" id="KW-1185">Reference proteome</keyword>
<keyword evidence="1" id="KW-0812">Transmembrane</keyword>
<gene>
    <name evidence="2" type="ORF">H1P_5250002</name>
</gene>
<dbReference type="Proteomes" id="UP000320055">
    <property type="component" value="Unassembled WGS sequence"/>
</dbReference>
<evidence type="ECO:0000313" key="2">
    <source>
        <dbReference type="EMBL" id="VEP17008.1"/>
    </source>
</evidence>
<dbReference type="OrthoDB" id="555543at2"/>
<accession>A0A563VZX0</accession>
<dbReference type="EMBL" id="CAACVJ010000474">
    <property type="protein sequence ID" value="VEP17008.1"/>
    <property type="molecule type" value="Genomic_DNA"/>
</dbReference>
<evidence type="ECO:0000313" key="3">
    <source>
        <dbReference type="Proteomes" id="UP000320055"/>
    </source>
</evidence>
<reference evidence="2 3" key="1">
    <citation type="submission" date="2019-01" db="EMBL/GenBank/DDBJ databases">
        <authorList>
            <person name="Brito A."/>
        </authorList>
    </citation>
    <scope>NUCLEOTIDE SEQUENCE [LARGE SCALE GENOMIC DNA]</scope>
    <source>
        <strain evidence="2">1</strain>
    </source>
</reference>
<dbReference type="RefSeq" id="WP_144875642.1">
    <property type="nucleotide sequence ID" value="NZ_LR214259.1"/>
</dbReference>
<organism evidence="2 3">
    <name type="scientific">Hyella patelloides LEGE 07179</name>
    <dbReference type="NCBI Taxonomy" id="945734"/>
    <lineage>
        <taxon>Bacteria</taxon>
        <taxon>Bacillati</taxon>
        <taxon>Cyanobacteriota</taxon>
        <taxon>Cyanophyceae</taxon>
        <taxon>Pleurocapsales</taxon>
        <taxon>Hyellaceae</taxon>
        <taxon>Hyella</taxon>
    </lineage>
</organism>
<dbReference type="AlphaFoldDB" id="A0A563VZX0"/>
<feature type="transmembrane region" description="Helical" evidence="1">
    <location>
        <begin position="177"/>
        <end position="195"/>
    </location>
</feature>
<proteinExistence type="predicted"/>
<name>A0A563VZX0_9CYAN</name>
<evidence type="ECO:0000256" key="1">
    <source>
        <dbReference type="SAM" id="Phobius"/>
    </source>
</evidence>